<accession>A0A915J8B6</accession>
<dbReference type="AlphaFoldDB" id="A0A915J8B6"/>
<evidence type="ECO:0000313" key="1">
    <source>
        <dbReference type="Proteomes" id="UP000887565"/>
    </source>
</evidence>
<protein>
    <submittedName>
        <fullName evidence="2">Uncharacterized protein</fullName>
    </submittedName>
</protein>
<name>A0A915J8B6_ROMCU</name>
<dbReference type="Proteomes" id="UP000887565">
    <property type="component" value="Unplaced"/>
</dbReference>
<dbReference type="WBParaSite" id="nRc.2.0.1.t22713-RA">
    <property type="protein sequence ID" value="nRc.2.0.1.t22713-RA"/>
    <property type="gene ID" value="nRc.2.0.1.g22713"/>
</dbReference>
<reference evidence="2" key="1">
    <citation type="submission" date="2022-11" db="UniProtKB">
        <authorList>
            <consortium name="WormBaseParasite"/>
        </authorList>
    </citation>
    <scope>IDENTIFICATION</scope>
</reference>
<evidence type="ECO:0000313" key="2">
    <source>
        <dbReference type="WBParaSite" id="nRc.2.0.1.t22713-RA"/>
    </source>
</evidence>
<sequence length="44" mass="5476">MRILLAHNYKYANYAKRLFVARYPIRDHETIQLLLDQHNNYRRS</sequence>
<keyword evidence="1" id="KW-1185">Reference proteome</keyword>
<proteinExistence type="predicted"/>
<organism evidence="1 2">
    <name type="scientific">Romanomermis culicivorax</name>
    <name type="common">Nematode worm</name>
    <dbReference type="NCBI Taxonomy" id="13658"/>
    <lineage>
        <taxon>Eukaryota</taxon>
        <taxon>Metazoa</taxon>
        <taxon>Ecdysozoa</taxon>
        <taxon>Nematoda</taxon>
        <taxon>Enoplea</taxon>
        <taxon>Dorylaimia</taxon>
        <taxon>Mermithida</taxon>
        <taxon>Mermithoidea</taxon>
        <taxon>Mermithidae</taxon>
        <taxon>Romanomermis</taxon>
    </lineage>
</organism>